<dbReference type="EMBL" id="SRYV01000006">
    <property type="protein sequence ID" value="TGY16065.1"/>
    <property type="molecule type" value="Genomic_DNA"/>
</dbReference>
<evidence type="ECO:0000313" key="3">
    <source>
        <dbReference type="Proteomes" id="UP000309117"/>
    </source>
</evidence>
<accession>A0A4S2BPD1</accession>
<evidence type="ECO:0000259" key="1">
    <source>
        <dbReference type="PROSITE" id="PS50995"/>
    </source>
</evidence>
<dbReference type="PROSITE" id="PS50995">
    <property type="entry name" value="HTH_MARR_2"/>
    <property type="match status" value="1"/>
</dbReference>
<gene>
    <name evidence="2" type="ORF">E5351_04415</name>
</gene>
<dbReference type="GO" id="GO:0003700">
    <property type="term" value="F:DNA-binding transcription factor activity"/>
    <property type="evidence" value="ECO:0007669"/>
    <property type="project" value="InterPro"/>
</dbReference>
<dbReference type="InterPro" id="IPR000835">
    <property type="entry name" value="HTH_MarR-typ"/>
</dbReference>
<dbReference type="SMART" id="SM00347">
    <property type="entry name" value="HTH_MARR"/>
    <property type="match status" value="1"/>
</dbReference>
<feature type="domain" description="HTH marR-type" evidence="1">
    <location>
        <begin position="1"/>
        <end position="134"/>
    </location>
</feature>
<evidence type="ECO:0000313" key="2">
    <source>
        <dbReference type="EMBL" id="TGY16065.1"/>
    </source>
</evidence>
<reference evidence="2 3" key="1">
    <citation type="submission" date="2019-04" db="EMBL/GenBank/DDBJ databases">
        <title>Microbes associate with the intestines of laboratory mice.</title>
        <authorList>
            <person name="Navarre W."/>
            <person name="Wong E."/>
            <person name="Huang K."/>
            <person name="Tropini C."/>
            <person name="Ng K."/>
            <person name="Yu B."/>
        </authorList>
    </citation>
    <scope>NUCLEOTIDE SEQUENCE [LARGE SCALE GENOMIC DNA]</scope>
    <source>
        <strain evidence="2 3">NM61_E11</strain>
    </source>
</reference>
<proteinExistence type="predicted"/>
<comment type="caution">
    <text evidence="2">The sequence shown here is derived from an EMBL/GenBank/DDBJ whole genome shotgun (WGS) entry which is preliminary data.</text>
</comment>
<dbReference type="Pfam" id="PF12802">
    <property type="entry name" value="MarR_2"/>
    <property type="match status" value="1"/>
</dbReference>
<dbReference type="SUPFAM" id="SSF46785">
    <property type="entry name" value="Winged helix' DNA-binding domain"/>
    <property type="match status" value="1"/>
</dbReference>
<dbReference type="AlphaFoldDB" id="A0A4S2BPD1"/>
<dbReference type="InterPro" id="IPR036388">
    <property type="entry name" value="WH-like_DNA-bd_sf"/>
</dbReference>
<dbReference type="Gene3D" id="1.10.10.10">
    <property type="entry name" value="Winged helix-like DNA-binding domain superfamily/Winged helix DNA-binding domain"/>
    <property type="match status" value="1"/>
</dbReference>
<dbReference type="Proteomes" id="UP000309117">
    <property type="component" value="Unassembled WGS sequence"/>
</dbReference>
<dbReference type="InterPro" id="IPR036390">
    <property type="entry name" value="WH_DNA-bd_sf"/>
</dbReference>
<name>A0A4S2BPD1_9LACO</name>
<sequence length="145" mass="17001">MEISETEKLNLAIIHGSKGYEEWSHQNDLTNYLSVVLYELIIRDKLTQKDLVEVTGMPKQSINKGIHYLKENGYLELMTDPEDKRTKFCKLTDRGMKYAKTKMASLFKIEEKTAQKLGAKKMRLLTELNEEWSNTFWQYLKEGSE</sequence>
<protein>
    <submittedName>
        <fullName evidence="2">MarR family transcriptional regulator</fullName>
    </submittedName>
</protein>
<dbReference type="RefSeq" id="WP_004045210.1">
    <property type="nucleotide sequence ID" value="NZ_AQFR02000003.1"/>
</dbReference>
<organism evidence="2 3">
    <name type="scientific">Lactobacillus intestinalis</name>
    <dbReference type="NCBI Taxonomy" id="151781"/>
    <lineage>
        <taxon>Bacteria</taxon>
        <taxon>Bacillati</taxon>
        <taxon>Bacillota</taxon>
        <taxon>Bacilli</taxon>
        <taxon>Lactobacillales</taxon>
        <taxon>Lactobacillaceae</taxon>
        <taxon>Lactobacillus</taxon>
    </lineage>
</organism>